<sequence>MNQDPSLDRFNQLVKQHELTKKVADDLQRVLTTCEIVLLCDDSGSMNSQISEEGADPFNPKKTTRWLELKKLAAALIDIITATNPEGLDIYFLNRDTVFGVNNMANLSATFSVLPNGSTNITAKLQEIYIDKRDKLTENKQLLILVITDGEPTDNTSNPRQNLYDQIRKLTNLGNIHISFAECTDQEEDMDYLDVWDNKLRNFDNTEDYRDEVRRVKAANGQAFKFDYTDYVIKILLATFVKSYFNLDQNGYNNNNYQNVDDDCCCVIL</sequence>
<organism evidence="1">
    <name type="scientific">Barrevirus sp</name>
    <dbReference type="NCBI Taxonomy" id="2487763"/>
    <lineage>
        <taxon>Viruses</taxon>
        <taxon>Varidnaviria</taxon>
        <taxon>Bamfordvirae</taxon>
        <taxon>Nucleocytoviricota</taxon>
        <taxon>Megaviricetes</taxon>
        <taxon>Imitervirales</taxon>
        <taxon>Mimiviridae</taxon>
        <taxon>Klosneuvirinae</taxon>
    </lineage>
</organism>
<reference evidence="1" key="1">
    <citation type="submission" date="2018-10" db="EMBL/GenBank/DDBJ databases">
        <title>Hidden diversity of soil giant viruses.</title>
        <authorList>
            <person name="Schulz F."/>
            <person name="Alteio L."/>
            <person name="Goudeau D."/>
            <person name="Ryan E.M."/>
            <person name="Malmstrom R.R."/>
            <person name="Blanchard J."/>
            <person name="Woyke T."/>
        </authorList>
    </citation>
    <scope>NUCLEOTIDE SEQUENCE</scope>
    <source>
        <strain evidence="1">BAV1</strain>
    </source>
</reference>
<protein>
    <recommendedName>
        <fullName evidence="2">VWFA domain-containing protein</fullName>
    </recommendedName>
</protein>
<gene>
    <name evidence="1" type="ORF">Barrevirus1_62</name>
</gene>
<dbReference type="EMBL" id="MK071998">
    <property type="protein sequence ID" value="AYV76840.1"/>
    <property type="molecule type" value="Genomic_DNA"/>
</dbReference>
<dbReference type="PANTHER" id="PTHR34706">
    <property type="entry name" value="SLR1338 PROTEIN"/>
    <property type="match status" value="1"/>
</dbReference>
<name>A0A3G4ZPL5_9VIRU</name>
<dbReference type="PANTHER" id="PTHR34706:SF1">
    <property type="entry name" value="VWFA DOMAIN-CONTAINING PROTEIN"/>
    <property type="match status" value="1"/>
</dbReference>
<accession>A0A3G4ZPL5</accession>
<evidence type="ECO:0000313" key="1">
    <source>
        <dbReference type="EMBL" id="AYV76840.1"/>
    </source>
</evidence>
<dbReference type="InterPro" id="IPR036465">
    <property type="entry name" value="vWFA_dom_sf"/>
</dbReference>
<evidence type="ECO:0008006" key="2">
    <source>
        <dbReference type="Google" id="ProtNLM"/>
    </source>
</evidence>
<dbReference type="Gene3D" id="3.40.50.410">
    <property type="entry name" value="von Willebrand factor, type A domain"/>
    <property type="match status" value="1"/>
</dbReference>
<dbReference type="SUPFAM" id="SSF53300">
    <property type="entry name" value="vWA-like"/>
    <property type="match status" value="1"/>
</dbReference>
<proteinExistence type="predicted"/>